<sequence length="202" mass="23110">MHRFVLDTSVFTNPDVASQFGEDEAAVGSFLDLARRVPAEFYMPLSIYEELRKMRDLESLIGYFESVIRIRSPRRSDLQIPGDFLYDFIDEVRKRIDHGLRIAEEHAKRASAAAEMGQLLHQLRERYRETLRRGILDSQGDVDAVLLSFELEGSLVAADEGMRKWADRMGVMIVDARHFRELLCHLVEAKGAAESIPEKTRG</sequence>
<dbReference type="AlphaFoldDB" id="A0A5E6M911"/>
<protein>
    <recommendedName>
        <fullName evidence="5">RNA-free ribonuclease P</fullName>
        <shortName evidence="5">RNA-free RNase P</shortName>
        <ecNumber evidence="5">3.1.26.5</ecNumber>
    </recommendedName>
    <alternativeName>
        <fullName evidence="5">Protein-only RNase P</fullName>
    </alternativeName>
</protein>
<name>A0A5E6M911_9BACT</name>
<dbReference type="CDD" id="cd18691">
    <property type="entry name" value="PIN_VapC-like"/>
    <property type="match status" value="1"/>
</dbReference>
<keyword evidence="4 5" id="KW-0378">Hydrolase</keyword>
<evidence type="ECO:0000256" key="1">
    <source>
        <dbReference type="ARBA" id="ARBA00022694"/>
    </source>
</evidence>
<evidence type="ECO:0000313" key="7">
    <source>
        <dbReference type="Proteomes" id="UP000334923"/>
    </source>
</evidence>
<dbReference type="RefSeq" id="WP_142659240.1">
    <property type="nucleotide sequence ID" value="NZ_CABFVA020000012.1"/>
</dbReference>
<dbReference type="NCBIfam" id="NF003344">
    <property type="entry name" value="PRK04358.1-5"/>
    <property type="match status" value="1"/>
</dbReference>
<comment type="similarity">
    <text evidence="5">Belongs to the HARP family.</text>
</comment>
<dbReference type="HAMAP" id="MF_01078">
    <property type="entry name" value="RNA_free_RNase_P"/>
    <property type="match status" value="1"/>
</dbReference>
<keyword evidence="1 5" id="KW-0819">tRNA processing</keyword>
<evidence type="ECO:0000256" key="3">
    <source>
        <dbReference type="ARBA" id="ARBA00022759"/>
    </source>
</evidence>
<dbReference type="Pfam" id="PF08745">
    <property type="entry name" value="PIN_5"/>
    <property type="match status" value="1"/>
</dbReference>
<dbReference type="OrthoDB" id="263154at2"/>
<comment type="function">
    <text evidence="5">RNA-free RNase P that catalyzes the removal of the 5'-leader sequence from pre-tRNA to produce the mature 5'-terminus.</text>
</comment>
<dbReference type="GO" id="GO:0001682">
    <property type="term" value="P:tRNA 5'-leader removal"/>
    <property type="evidence" value="ECO:0007669"/>
    <property type="project" value="UniProtKB-UniRule"/>
</dbReference>
<gene>
    <name evidence="6" type="ORF">MAMT_00374</name>
</gene>
<dbReference type="EMBL" id="CABFVA020000012">
    <property type="protein sequence ID" value="VVM04872.1"/>
    <property type="molecule type" value="Genomic_DNA"/>
</dbReference>
<dbReference type="PANTHER" id="PTHR41173:SF1">
    <property type="entry name" value="RNA-FREE RIBONUCLEASE P"/>
    <property type="match status" value="1"/>
</dbReference>
<evidence type="ECO:0000313" key="6">
    <source>
        <dbReference type="EMBL" id="VVM04872.1"/>
    </source>
</evidence>
<evidence type="ECO:0000256" key="5">
    <source>
        <dbReference type="HAMAP-Rule" id="MF_01078"/>
    </source>
</evidence>
<dbReference type="Proteomes" id="UP000334923">
    <property type="component" value="Unassembled WGS sequence"/>
</dbReference>
<keyword evidence="3 5" id="KW-0255">Endonuclease</keyword>
<keyword evidence="7" id="KW-1185">Reference proteome</keyword>
<reference evidence="6 7" key="1">
    <citation type="submission" date="2019-09" db="EMBL/GenBank/DDBJ databases">
        <authorList>
            <person name="Cremers G."/>
        </authorList>
    </citation>
    <scope>NUCLEOTIDE SEQUENCE [LARGE SCALE GENOMIC DNA]</scope>
    <source>
        <strain evidence="6">4A</strain>
    </source>
</reference>
<accession>A0A5E6M911</accession>
<evidence type="ECO:0000256" key="2">
    <source>
        <dbReference type="ARBA" id="ARBA00022722"/>
    </source>
</evidence>
<dbReference type="NCBIfam" id="TIGR03875">
    <property type="entry name" value="RNA_lig_partner"/>
    <property type="match status" value="1"/>
</dbReference>
<dbReference type="PANTHER" id="PTHR41173">
    <property type="entry name" value="UPF0278 PROTEIN TK1425"/>
    <property type="match status" value="1"/>
</dbReference>
<organism evidence="6 7">
    <name type="scientific">Methylacidimicrobium tartarophylax</name>
    <dbReference type="NCBI Taxonomy" id="1041768"/>
    <lineage>
        <taxon>Bacteria</taxon>
        <taxon>Pseudomonadati</taxon>
        <taxon>Verrucomicrobiota</taxon>
        <taxon>Methylacidimicrobium</taxon>
    </lineage>
</organism>
<comment type="catalytic activity">
    <reaction evidence="5">
        <text>Endonucleolytic cleavage of RNA, removing 5'-extranucleotides from tRNA precursor.</text>
        <dbReference type="EC" id="3.1.26.5"/>
    </reaction>
</comment>
<proteinExistence type="inferred from homology"/>
<keyword evidence="2 5" id="KW-0540">Nuclease</keyword>
<dbReference type="GO" id="GO:0004526">
    <property type="term" value="F:ribonuclease P activity"/>
    <property type="evidence" value="ECO:0007669"/>
    <property type="project" value="UniProtKB-UniRule"/>
</dbReference>
<evidence type="ECO:0000256" key="4">
    <source>
        <dbReference type="ARBA" id="ARBA00022801"/>
    </source>
</evidence>
<dbReference type="EC" id="3.1.26.5" evidence="5"/>
<dbReference type="InterPro" id="IPR014856">
    <property type="entry name" value="RNA_free_RNase_P"/>
</dbReference>